<name>A0A0N7L8Y2_9BASI</name>
<dbReference type="EMBL" id="CCYA01000147">
    <property type="protein sequence ID" value="CEH12258.1"/>
    <property type="molecule type" value="Genomic_DNA"/>
</dbReference>
<keyword evidence="2" id="KW-1185">Reference proteome</keyword>
<dbReference type="OrthoDB" id="10271143at2759"/>
<proteinExistence type="predicted"/>
<reference evidence="1 2" key="1">
    <citation type="submission" date="2014-09" db="EMBL/GenBank/DDBJ databases">
        <authorList>
            <person name="Magalhaes I.L.F."/>
            <person name="Oliveira U."/>
            <person name="Santos F.R."/>
            <person name="Vidigal T.H.D.A."/>
            <person name="Brescovit A.D."/>
            <person name="Santos A.J."/>
        </authorList>
    </citation>
    <scope>NUCLEOTIDE SEQUENCE [LARGE SCALE GENOMIC DNA]</scope>
</reference>
<accession>A0A0N7L8Y2</accession>
<evidence type="ECO:0000313" key="2">
    <source>
        <dbReference type="Proteomes" id="UP000054845"/>
    </source>
</evidence>
<dbReference type="Proteomes" id="UP000054845">
    <property type="component" value="Unassembled WGS sequence"/>
</dbReference>
<evidence type="ECO:0000313" key="1">
    <source>
        <dbReference type="EMBL" id="CEH12258.1"/>
    </source>
</evidence>
<dbReference type="AlphaFoldDB" id="A0A0N7L8Y2"/>
<sequence>MPVANTGSQQVVTPAQEKAAELVWKKLKALHGTFYRADLGLGQAVLSNGKVQVRSISDLTSKYVQLDQTCHIRMSLPEAQAALGDVRRAWTDFDNGVDSRHKKLINEIATCAKLDRQTKKDLELQLQILTHEFRSNLALAEAAFQEAGPNAPQNLIKRMWLTNADGTAVKDLGSPMGYKPNPDYKSWGL</sequence>
<organism evidence="1 2">
    <name type="scientific">Ceraceosorus bombacis</name>
    <dbReference type="NCBI Taxonomy" id="401625"/>
    <lineage>
        <taxon>Eukaryota</taxon>
        <taxon>Fungi</taxon>
        <taxon>Dikarya</taxon>
        <taxon>Basidiomycota</taxon>
        <taxon>Ustilaginomycotina</taxon>
        <taxon>Exobasidiomycetes</taxon>
        <taxon>Ceraceosorales</taxon>
        <taxon>Ceraceosoraceae</taxon>
        <taxon>Ceraceosorus</taxon>
    </lineage>
</organism>
<protein>
    <submittedName>
        <fullName evidence="1">Uncharacterized protein</fullName>
    </submittedName>
</protein>